<proteinExistence type="predicted"/>
<protein>
    <submittedName>
        <fullName evidence="1">Uncharacterized protein</fullName>
    </submittedName>
</protein>
<reference evidence="1 2" key="1">
    <citation type="journal article" date="2022" name="bioRxiv">
        <title>Genomics of Preaxostyla Flagellates Illuminates Evolutionary Transitions and the Path Towards Mitochondrial Loss.</title>
        <authorList>
            <person name="Novak L.V.F."/>
            <person name="Treitli S.C."/>
            <person name="Pyrih J."/>
            <person name="Halakuc P."/>
            <person name="Pipaliya S.V."/>
            <person name="Vacek V."/>
            <person name="Brzon O."/>
            <person name="Soukal P."/>
            <person name="Eme L."/>
            <person name="Dacks J.B."/>
            <person name="Karnkowska A."/>
            <person name="Elias M."/>
            <person name="Hampl V."/>
        </authorList>
    </citation>
    <scope>NUCLEOTIDE SEQUENCE [LARGE SCALE GENOMIC DNA]</scope>
    <source>
        <strain evidence="1">NAU3</strain>
        <tissue evidence="1">Gut</tissue>
    </source>
</reference>
<dbReference type="EMBL" id="JARBJD010000003">
    <property type="protein sequence ID" value="KAK2964094.1"/>
    <property type="molecule type" value="Genomic_DNA"/>
</dbReference>
<name>A0ABQ9YK09_9EUKA</name>
<gene>
    <name evidence="1" type="ORF">BLNAU_625</name>
</gene>
<sequence length="212" mass="22124">MGTSAGKLSNSNVTVSSSTIISNPECSPFMIVCSEGNDDSSISIIDVVHRSSELRTLLPLTAISSLNHLDSSQPSCSEMNSDVSVSCSGLSIDDASLVLGSGRAGINGIVPHPSPRVIIPSPSPRVIIPSLTSCDHPLPLTSCDHPLPSPRVIIPSLTSCDHPLPSPRVIIPSLTSCDHPLPSPRVIIPSPSPRVIIPSPSPRVIIPSLHLV</sequence>
<organism evidence="1 2">
    <name type="scientific">Blattamonas nauphoetae</name>
    <dbReference type="NCBI Taxonomy" id="2049346"/>
    <lineage>
        <taxon>Eukaryota</taxon>
        <taxon>Metamonada</taxon>
        <taxon>Preaxostyla</taxon>
        <taxon>Oxymonadida</taxon>
        <taxon>Blattamonas</taxon>
    </lineage>
</organism>
<evidence type="ECO:0000313" key="2">
    <source>
        <dbReference type="Proteomes" id="UP001281761"/>
    </source>
</evidence>
<evidence type="ECO:0000313" key="1">
    <source>
        <dbReference type="EMBL" id="KAK2964094.1"/>
    </source>
</evidence>
<accession>A0ABQ9YK09</accession>
<comment type="caution">
    <text evidence="1">The sequence shown here is derived from an EMBL/GenBank/DDBJ whole genome shotgun (WGS) entry which is preliminary data.</text>
</comment>
<dbReference type="Proteomes" id="UP001281761">
    <property type="component" value="Unassembled WGS sequence"/>
</dbReference>
<keyword evidence="2" id="KW-1185">Reference proteome</keyword>